<organism evidence="4 5">
    <name type="scientific">Catenulispora acidiphila (strain DSM 44928 / JCM 14897 / NBRC 102108 / NRRL B-24433 / ID139908)</name>
    <dbReference type="NCBI Taxonomy" id="479433"/>
    <lineage>
        <taxon>Bacteria</taxon>
        <taxon>Bacillati</taxon>
        <taxon>Actinomycetota</taxon>
        <taxon>Actinomycetes</taxon>
        <taxon>Catenulisporales</taxon>
        <taxon>Catenulisporaceae</taxon>
        <taxon>Catenulispora</taxon>
    </lineage>
</organism>
<dbReference type="eggNOG" id="COG1835">
    <property type="taxonomic scope" value="Bacteria"/>
</dbReference>
<feature type="transmembrane region" description="Helical" evidence="2">
    <location>
        <begin position="215"/>
        <end position="233"/>
    </location>
</feature>
<protein>
    <submittedName>
        <fullName evidence="4">Acyltransferase 3</fullName>
    </submittedName>
</protein>
<feature type="transmembrane region" description="Helical" evidence="2">
    <location>
        <begin position="357"/>
        <end position="377"/>
    </location>
</feature>
<feature type="transmembrane region" description="Helical" evidence="2">
    <location>
        <begin position="188"/>
        <end position="208"/>
    </location>
</feature>
<dbReference type="InterPro" id="IPR002656">
    <property type="entry name" value="Acyl_transf_3_dom"/>
</dbReference>
<dbReference type="KEGG" id="cai:Caci_8175"/>
<feature type="domain" description="Acyltransferase 3" evidence="3">
    <location>
        <begin position="47"/>
        <end position="376"/>
    </location>
</feature>
<feature type="region of interest" description="Disordered" evidence="1">
    <location>
        <begin position="404"/>
        <end position="437"/>
    </location>
</feature>
<evidence type="ECO:0000313" key="4">
    <source>
        <dbReference type="EMBL" id="ACU76998.1"/>
    </source>
</evidence>
<dbReference type="EMBL" id="CP001700">
    <property type="protein sequence ID" value="ACU76998.1"/>
    <property type="molecule type" value="Genomic_DNA"/>
</dbReference>
<evidence type="ECO:0000313" key="5">
    <source>
        <dbReference type="Proteomes" id="UP000000851"/>
    </source>
</evidence>
<dbReference type="Pfam" id="PF01757">
    <property type="entry name" value="Acyl_transf_3"/>
    <property type="match status" value="1"/>
</dbReference>
<name>C7QIU8_CATAD</name>
<feature type="transmembrane region" description="Helical" evidence="2">
    <location>
        <begin position="51"/>
        <end position="74"/>
    </location>
</feature>
<gene>
    <name evidence="4" type="ordered locus">Caci_8175</name>
</gene>
<dbReference type="STRING" id="479433.Caci_8175"/>
<keyword evidence="4" id="KW-0012">Acyltransferase</keyword>
<dbReference type="OrthoDB" id="9807745at2"/>
<evidence type="ECO:0000256" key="2">
    <source>
        <dbReference type="SAM" id="Phobius"/>
    </source>
</evidence>
<feature type="transmembrane region" description="Helical" evidence="2">
    <location>
        <begin position="299"/>
        <end position="318"/>
    </location>
</feature>
<dbReference type="GO" id="GO:0016020">
    <property type="term" value="C:membrane"/>
    <property type="evidence" value="ECO:0007669"/>
    <property type="project" value="TreeGrafter"/>
</dbReference>
<dbReference type="PANTHER" id="PTHR23028">
    <property type="entry name" value="ACETYLTRANSFERASE"/>
    <property type="match status" value="1"/>
</dbReference>
<dbReference type="GO" id="GO:0016747">
    <property type="term" value="F:acyltransferase activity, transferring groups other than amino-acyl groups"/>
    <property type="evidence" value="ECO:0007669"/>
    <property type="project" value="InterPro"/>
</dbReference>
<feature type="transmembrane region" description="Helical" evidence="2">
    <location>
        <begin position="139"/>
        <end position="158"/>
    </location>
</feature>
<evidence type="ECO:0000259" key="3">
    <source>
        <dbReference type="Pfam" id="PF01757"/>
    </source>
</evidence>
<sequence length="437" mass="48021">MGGVASVTEAVGTAEAASASAEAVADPAGSAAEAAAPPAPVRPPRLYALDLIRFIAAAVVVLRHWVAIGGVYLGNHWAYAWGIAQPRHIAPFPLVAVATYGDLGVQLFFLISGFVICMSSWGRTLGQFGASRVSRLYPAYWFSVVASVVVLFALPRLGVHRWPGAFHDVLMNLTMTQSFYGVHDVDPVYWTLAAEMRFYLLFAIVVAFGVTYRRVMYFCWLWVFAAMFTQVTGNGTLNQILQPAYAPYFVAGVAFFLMWRFGPTMLLWALVGVSFLIAQSQTSPDPASFPEIGWAYPRWPMLVCLVLFFALMALVALHKLDWVSWKPLATLGALTYPLYLLHQDVGFTMIAYLHRRLSFWPTLGVAAVCILALCYLVQRFVEPTVQRLLKNGVRNSLDAMRRADAQAQPGGRTRRPLAIPHQTAAPTAAELSENAPG</sequence>
<feature type="transmembrane region" description="Helical" evidence="2">
    <location>
        <begin position="245"/>
        <end position="278"/>
    </location>
</feature>
<dbReference type="InterPro" id="IPR050879">
    <property type="entry name" value="Acyltransferase_3"/>
</dbReference>
<reference evidence="4 5" key="1">
    <citation type="journal article" date="2009" name="Stand. Genomic Sci.">
        <title>Complete genome sequence of Catenulispora acidiphila type strain (ID 139908).</title>
        <authorList>
            <person name="Copeland A."/>
            <person name="Lapidus A."/>
            <person name="Glavina Del Rio T."/>
            <person name="Nolan M."/>
            <person name="Lucas S."/>
            <person name="Chen F."/>
            <person name="Tice H."/>
            <person name="Cheng J.F."/>
            <person name="Bruce D."/>
            <person name="Goodwin L."/>
            <person name="Pitluck S."/>
            <person name="Mikhailova N."/>
            <person name="Pati A."/>
            <person name="Ivanova N."/>
            <person name="Mavromatis K."/>
            <person name="Chen A."/>
            <person name="Palaniappan K."/>
            <person name="Chain P."/>
            <person name="Land M."/>
            <person name="Hauser L."/>
            <person name="Chang Y.J."/>
            <person name="Jeffries C.D."/>
            <person name="Chertkov O."/>
            <person name="Brettin T."/>
            <person name="Detter J.C."/>
            <person name="Han C."/>
            <person name="Ali Z."/>
            <person name="Tindall B.J."/>
            <person name="Goker M."/>
            <person name="Bristow J."/>
            <person name="Eisen J.A."/>
            <person name="Markowitz V."/>
            <person name="Hugenholtz P."/>
            <person name="Kyrpides N.C."/>
            <person name="Klenk H.P."/>
        </authorList>
    </citation>
    <scope>NUCLEOTIDE SEQUENCE [LARGE SCALE GENOMIC DNA]</scope>
    <source>
        <strain evidence="5">DSM 44928 / JCM 14897 / NBRC 102108 / NRRL B-24433 / ID139908</strain>
    </source>
</reference>
<accession>C7QIU8</accession>
<keyword evidence="4" id="KW-0808">Transferase</keyword>
<dbReference type="PANTHER" id="PTHR23028:SF53">
    <property type="entry name" value="ACYL_TRANSF_3 DOMAIN-CONTAINING PROTEIN"/>
    <property type="match status" value="1"/>
</dbReference>
<dbReference type="GO" id="GO:0009103">
    <property type="term" value="P:lipopolysaccharide biosynthetic process"/>
    <property type="evidence" value="ECO:0007669"/>
    <property type="project" value="TreeGrafter"/>
</dbReference>
<evidence type="ECO:0000256" key="1">
    <source>
        <dbReference type="SAM" id="MobiDB-lite"/>
    </source>
</evidence>
<dbReference type="InParanoid" id="C7QIU8"/>
<dbReference type="AlphaFoldDB" id="C7QIU8"/>
<keyword evidence="2" id="KW-1133">Transmembrane helix</keyword>
<dbReference type="HOGENOM" id="CLU_005679_2_3_11"/>
<dbReference type="Proteomes" id="UP000000851">
    <property type="component" value="Chromosome"/>
</dbReference>
<feature type="transmembrane region" description="Helical" evidence="2">
    <location>
        <begin position="94"/>
        <end position="118"/>
    </location>
</feature>
<keyword evidence="2" id="KW-0472">Membrane</keyword>
<keyword evidence="5" id="KW-1185">Reference proteome</keyword>
<proteinExistence type="predicted"/>
<keyword evidence="2" id="KW-0812">Transmembrane</keyword>